<sequence length="426" mass="48408">MKNRKELISLISIITLIFTMFPPQAFGGSTSVSDNIQPNLVFPKLILPDNTQNKKKTSTNNKKPAKKPAATKRVIKKRKVLNKEVRKKRSTNQYRIKFSKNLTSKQISIIIKKINRKYKAEVITKIGKNYVVTPPKGVSYKQIQNDINKIIKSFDKKESVKQYSVSFSKDLTNEQIDTIIKTINEKYKTEVLKKGKDSKYILTPPKGISFKEIEKEINEIIKSFFKEEKVEIDPSQIGYMFSFENVSYEEISSIADKNGITILYADKANGKYLLNLPSNMTSEKALEIFNSSFTKIEVEPAPSAPEYQEGVLIVKFREGTTPDEIDEINAKYSTSVKELISDNKGLTYLLNINEDASVEDKVAQFKAEESVEYAEPNYIRTTNPPQNDDPGSTQEQTVEFVSGPQGSVTRTNCRICIRPTGFSRRK</sequence>
<evidence type="ECO:0000313" key="3">
    <source>
        <dbReference type="EMBL" id="KKN32987.1"/>
    </source>
</evidence>
<proteinExistence type="predicted"/>
<dbReference type="EMBL" id="LAZR01002214">
    <property type="protein sequence ID" value="KKN32987.1"/>
    <property type="molecule type" value="Genomic_DNA"/>
</dbReference>
<protein>
    <recommendedName>
        <fullName evidence="2">Fervidolysin-like N-terminal prodomain domain-containing protein</fullName>
    </recommendedName>
</protein>
<accession>A0A0F9Q7K8</accession>
<gene>
    <name evidence="3" type="ORF">LCGC14_0808300</name>
</gene>
<dbReference type="InterPro" id="IPR054399">
    <property type="entry name" value="Fervidolysin-like_N_prodom"/>
</dbReference>
<organism evidence="3">
    <name type="scientific">marine sediment metagenome</name>
    <dbReference type="NCBI Taxonomy" id="412755"/>
    <lineage>
        <taxon>unclassified sequences</taxon>
        <taxon>metagenomes</taxon>
        <taxon>ecological metagenomes</taxon>
    </lineage>
</organism>
<feature type="domain" description="Fervidolysin-like N-terminal prodomain" evidence="2">
    <location>
        <begin position="298"/>
        <end position="377"/>
    </location>
</feature>
<dbReference type="Pfam" id="PF22148">
    <property type="entry name" value="Fervidolysin_NPro-like"/>
    <property type="match status" value="1"/>
</dbReference>
<evidence type="ECO:0000259" key="2">
    <source>
        <dbReference type="Pfam" id="PF22148"/>
    </source>
</evidence>
<dbReference type="AlphaFoldDB" id="A0A0F9Q7K8"/>
<feature type="region of interest" description="Disordered" evidence="1">
    <location>
        <begin position="378"/>
        <end position="397"/>
    </location>
</feature>
<name>A0A0F9Q7K8_9ZZZZ</name>
<reference evidence="3" key="1">
    <citation type="journal article" date="2015" name="Nature">
        <title>Complex archaea that bridge the gap between prokaryotes and eukaryotes.</title>
        <authorList>
            <person name="Spang A."/>
            <person name="Saw J.H."/>
            <person name="Jorgensen S.L."/>
            <person name="Zaremba-Niedzwiedzka K."/>
            <person name="Martijn J."/>
            <person name="Lind A.E."/>
            <person name="van Eijk R."/>
            <person name="Schleper C."/>
            <person name="Guy L."/>
            <person name="Ettema T.J."/>
        </authorList>
    </citation>
    <scope>NUCLEOTIDE SEQUENCE</scope>
</reference>
<comment type="caution">
    <text evidence="3">The sequence shown here is derived from an EMBL/GenBank/DDBJ whole genome shotgun (WGS) entry which is preliminary data.</text>
</comment>
<evidence type="ECO:0000256" key="1">
    <source>
        <dbReference type="SAM" id="MobiDB-lite"/>
    </source>
</evidence>
<feature type="compositionally biased region" description="Polar residues" evidence="1">
    <location>
        <begin position="379"/>
        <end position="397"/>
    </location>
</feature>
<feature type="compositionally biased region" description="Basic residues" evidence="1">
    <location>
        <begin position="53"/>
        <end position="71"/>
    </location>
</feature>
<feature type="region of interest" description="Disordered" evidence="1">
    <location>
        <begin position="50"/>
        <end position="71"/>
    </location>
</feature>